<comment type="caution">
    <text evidence="2">The sequence shown here is derived from an EMBL/GenBank/DDBJ whole genome shotgun (WGS) entry which is preliminary data.</text>
</comment>
<feature type="region of interest" description="Disordered" evidence="1">
    <location>
        <begin position="95"/>
        <end position="123"/>
    </location>
</feature>
<dbReference type="AlphaFoldDB" id="A0A426YT52"/>
<evidence type="ECO:0000313" key="2">
    <source>
        <dbReference type="EMBL" id="RRT54897.1"/>
    </source>
</evidence>
<proteinExistence type="predicted"/>
<evidence type="ECO:0000313" key="3">
    <source>
        <dbReference type="Proteomes" id="UP000287651"/>
    </source>
</evidence>
<feature type="region of interest" description="Disordered" evidence="1">
    <location>
        <begin position="1"/>
        <end position="73"/>
    </location>
</feature>
<gene>
    <name evidence="2" type="ORF">B296_00040825</name>
</gene>
<sequence>MVAAAKATVESQREAAQRGGKGTVAIDGSVAAGGDVGNHDNVVGKGRGQQRGDMGEGDFSGRGKDSGGKQGQRLLQRVMVRLEAVATTSGKAAVRAGNNGCSGLRRPQGEMGKTTAGPTIGYG</sequence>
<organism evidence="2 3">
    <name type="scientific">Ensete ventricosum</name>
    <name type="common">Abyssinian banana</name>
    <name type="synonym">Musa ensete</name>
    <dbReference type="NCBI Taxonomy" id="4639"/>
    <lineage>
        <taxon>Eukaryota</taxon>
        <taxon>Viridiplantae</taxon>
        <taxon>Streptophyta</taxon>
        <taxon>Embryophyta</taxon>
        <taxon>Tracheophyta</taxon>
        <taxon>Spermatophyta</taxon>
        <taxon>Magnoliopsida</taxon>
        <taxon>Liliopsida</taxon>
        <taxon>Zingiberales</taxon>
        <taxon>Musaceae</taxon>
        <taxon>Ensete</taxon>
    </lineage>
</organism>
<dbReference type="EMBL" id="AMZH03010359">
    <property type="protein sequence ID" value="RRT54897.1"/>
    <property type="molecule type" value="Genomic_DNA"/>
</dbReference>
<evidence type="ECO:0000256" key="1">
    <source>
        <dbReference type="SAM" id="MobiDB-lite"/>
    </source>
</evidence>
<protein>
    <submittedName>
        <fullName evidence="2">Uncharacterized protein</fullName>
    </submittedName>
</protein>
<accession>A0A426YT52</accession>
<dbReference type="Proteomes" id="UP000287651">
    <property type="component" value="Unassembled WGS sequence"/>
</dbReference>
<reference evidence="2 3" key="1">
    <citation type="journal article" date="2014" name="Agronomy (Basel)">
        <title>A Draft Genome Sequence for Ensete ventricosum, the Drought-Tolerant Tree Against Hunger.</title>
        <authorList>
            <person name="Harrison J."/>
            <person name="Moore K.A."/>
            <person name="Paszkiewicz K."/>
            <person name="Jones T."/>
            <person name="Grant M."/>
            <person name="Ambacheew D."/>
            <person name="Muzemil S."/>
            <person name="Studholme D.J."/>
        </authorList>
    </citation>
    <scope>NUCLEOTIDE SEQUENCE [LARGE SCALE GENOMIC DNA]</scope>
</reference>
<name>A0A426YT52_ENSVE</name>